<dbReference type="PROSITE" id="PS51170">
    <property type="entry name" value="CW"/>
    <property type="match status" value="6"/>
</dbReference>
<keyword evidence="7" id="KW-1185">Reference proteome</keyword>
<dbReference type="Pfam" id="PF01473">
    <property type="entry name" value="Choline_bind_1"/>
    <property type="match status" value="2"/>
</dbReference>
<dbReference type="RefSeq" id="WP_248734280.1">
    <property type="nucleotide sequence ID" value="NZ_CALBWS010000004.1"/>
</dbReference>
<dbReference type="PANTHER" id="PTHR37806:SF1">
    <property type="entry name" value="PEPTIDASE C39-LIKE DOMAIN-CONTAINING PROTEIN"/>
    <property type="match status" value="1"/>
</dbReference>
<evidence type="ECO:0000313" key="6">
    <source>
        <dbReference type="EMBL" id="CAH2713942.1"/>
    </source>
</evidence>
<sequence length="494" mass="55406">MQRKLWITLCLSLLLISQSIFPTLAMAATTTTGANGESAIQILEKVTDQTLAIRGKSFANAAIKVENKAGLLNSTQADSDGAFEVAIEKQPANTILKITADDGAEHTYSIEVTVVATGWIQDGGKRYYYGPDGEKQTGWITDNGSRYFLDQNGVMKTGWLFDNGKWYFLKNSGAMKTGWLYDSWKWYFLTESGAMATGWVLDGGKWYYLNGSGTMQIGWVKISNRWYYLNRSGVMQTGWLYNGGKWYYLNQSGVMATGWVLDGVKWYFLQTDGSMKKGWIQSGRDWFYLGGGGAVSTVQLDSPLIAQMPELPRGCEVTSLAMMLLKAGVQANKMTLASQVQKDPTPFTKINGQVNFGNPYSGFVGDMYTFNKPGIGVYHGPIAELAEKYLPNRVVNFTGSNFEEIYKHLNNGKPVWVINNVLFDTVPSQYWETWNTPTGKISITYKEHSVLITGYDSQYIYFNDPLSKTKNRKVKISAFKRGWEQMGKQAITYR</sequence>
<dbReference type="Pfam" id="PF13529">
    <property type="entry name" value="Peptidase_C39_2"/>
    <property type="match status" value="1"/>
</dbReference>
<feature type="repeat" description="Cell wall-binding" evidence="2">
    <location>
        <begin position="156"/>
        <end position="175"/>
    </location>
</feature>
<reference evidence="6" key="1">
    <citation type="submission" date="2022-04" db="EMBL/GenBank/DDBJ databases">
        <authorList>
            <person name="Criscuolo A."/>
        </authorList>
    </citation>
    <scope>NUCLEOTIDE SEQUENCE</scope>
    <source>
        <strain evidence="6">CIP111895</strain>
    </source>
</reference>
<feature type="repeat" description="Cell wall-binding" evidence="2">
    <location>
        <begin position="136"/>
        <end position="155"/>
    </location>
</feature>
<gene>
    <name evidence="6" type="ORF">BACCIP111895_01096</name>
</gene>
<feature type="repeat" description="Cell wall-binding" evidence="2">
    <location>
        <begin position="116"/>
        <end position="135"/>
    </location>
</feature>
<evidence type="ECO:0000256" key="2">
    <source>
        <dbReference type="PROSITE-ProRule" id="PRU00591"/>
    </source>
</evidence>
<feature type="repeat" description="Cell wall-binding" evidence="2">
    <location>
        <begin position="216"/>
        <end position="235"/>
    </location>
</feature>
<protein>
    <recommendedName>
        <fullName evidence="8">Peptidase C39-like domain-containing protein</fullName>
    </recommendedName>
</protein>
<dbReference type="InterPro" id="IPR013783">
    <property type="entry name" value="Ig-like_fold"/>
</dbReference>
<dbReference type="Gene3D" id="2.10.270.10">
    <property type="entry name" value="Cholin Binding"/>
    <property type="match status" value="3"/>
</dbReference>
<feature type="chain" id="PRO_5047238717" description="Peptidase C39-like domain-containing protein" evidence="3">
    <location>
        <begin position="28"/>
        <end position="494"/>
    </location>
</feature>
<evidence type="ECO:0000259" key="4">
    <source>
        <dbReference type="Pfam" id="PF13529"/>
    </source>
</evidence>
<dbReference type="CDD" id="cd02549">
    <property type="entry name" value="Peptidase_C39A"/>
    <property type="match status" value="1"/>
</dbReference>
<feature type="domain" description="Peptidase C39-like" evidence="4">
    <location>
        <begin position="300"/>
        <end position="465"/>
    </location>
</feature>
<dbReference type="Gene3D" id="3.90.70.10">
    <property type="entry name" value="Cysteine proteinases"/>
    <property type="match status" value="1"/>
</dbReference>
<dbReference type="InterPro" id="IPR041498">
    <property type="entry name" value="Big_6"/>
</dbReference>
<dbReference type="InterPro" id="IPR018337">
    <property type="entry name" value="Cell_wall/Cho-bd_repeat"/>
</dbReference>
<name>A0ABN8KN59_9BACI</name>
<dbReference type="InterPro" id="IPR039564">
    <property type="entry name" value="Peptidase_C39-like"/>
</dbReference>
<feature type="repeat" description="Cell wall-binding" evidence="2">
    <location>
        <begin position="236"/>
        <end position="255"/>
    </location>
</feature>
<dbReference type="Pfam" id="PF19127">
    <property type="entry name" value="Choline_bind_3"/>
    <property type="match status" value="2"/>
</dbReference>
<keyword evidence="1" id="KW-0677">Repeat</keyword>
<feature type="repeat" description="Cell wall-binding" evidence="2">
    <location>
        <begin position="196"/>
        <end position="215"/>
    </location>
</feature>
<dbReference type="EMBL" id="CALBWS010000004">
    <property type="protein sequence ID" value="CAH2713942.1"/>
    <property type="molecule type" value="Genomic_DNA"/>
</dbReference>
<evidence type="ECO:0000256" key="3">
    <source>
        <dbReference type="SAM" id="SignalP"/>
    </source>
</evidence>
<evidence type="ECO:0000256" key="1">
    <source>
        <dbReference type="ARBA" id="ARBA00022737"/>
    </source>
</evidence>
<dbReference type="SUPFAM" id="SSF69360">
    <property type="entry name" value="Cell wall binding repeat"/>
    <property type="match status" value="1"/>
</dbReference>
<evidence type="ECO:0000259" key="5">
    <source>
        <dbReference type="Pfam" id="PF17936"/>
    </source>
</evidence>
<dbReference type="Gene3D" id="2.60.40.10">
    <property type="entry name" value="Immunoglobulins"/>
    <property type="match status" value="1"/>
</dbReference>
<accession>A0ABN8KN59</accession>
<dbReference type="PANTHER" id="PTHR37806">
    <property type="entry name" value="LMO0724 PROTEIN"/>
    <property type="match status" value="1"/>
</dbReference>
<comment type="caution">
    <text evidence="6">The sequence shown here is derived from an EMBL/GenBank/DDBJ whole genome shotgun (WGS) entry which is preliminary data.</text>
</comment>
<dbReference type="Proteomes" id="UP000838308">
    <property type="component" value="Unassembled WGS sequence"/>
</dbReference>
<keyword evidence="3" id="KW-0732">Signal</keyword>
<feature type="domain" description="Bacterial Ig" evidence="5">
    <location>
        <begin position="45"/>
        <end position="116"/>
    </location>
</feature>
<dbReference type="Pfam" id="PF17936">
    <property type="entry name" value="Big_6"/>
    <property type="match status" value="1"/>
</dbReference>
<evidence type="ECO:0008006" key="8">
    <source>
        <dbReference type="Google" id="ProtNLM"/>
    </source>
</evidence>
<evidence type="ECO:0000313" key="7">
    <source>
        <dbReference type="Proteomes" id="UP000838308"/>
    </source>
</evidence>
<feature type="signal peptide" evidence="3">
    <location>
        <begin position="1"/>
        <end position="27"/>
    </location>
</feature>
<dbReference type="InterPro" id="IPR039563">
    <property type="entry name" value="Peptidase_C39_single_dom"/>
</dbReference>
<proteinExistence type="predicted"/>
<organism evidence="6 7">
    <name type="scientific">Neobacillus rhizosphaerae</name>
    <dbReference type="NCBI Taxonomy" id="2880965"/>
    <lineage>
        <taxon>Bacteria</taxon>
        <taxon>Bacillati</taxon>
        <taxon>Bacillota</taxon>
        <taxon>Bacilli</taxon>
        <taxon>Bacillales</taxon>
        <taxon>Bacillaceae</taxon>
        <taxon>Neobacillus</taxon>
    </lineage>
</organism>